<protein>
    <submittedName>
        <fullName evidence="2">Uncharacterized protein</fullName>
    </submittedName>
</protein>
<keyword evidence="1" id="KW-0812">Transmembrane</keyword>
<reference evidence="2" key="1">
    <citation type="submission" date="2020-06" db="EMBL/GenBank/DDBJ databases">
        <authorList>
            <person name="Ji K."/>
            <person name="Li J."/>
        </authorList>
    </citation>
    <scope>NUCLEOTIDE SEQUENCE</scope>
    <source>
        <strain evidence="2">JKM2019</strain>
        <tissue evidence="2">Whole body</tissue>
    </source>
</reference>
<dbReference type="AlphaFoldDB" id="A0A9D4SIZ8"/>
<feature type="transmembrane region" description="Helical" evidence="1">
    <location>
        <begin position="215"/>
        <end position="235"/>
    </location>
</feature>
<gene>
    <name evidence="2" type="ORF">HUG17_6636</name>
</gene>
<evidence type="ECO:0000256" key="1">
    <source>
        <dbReference type="SAM" id="Phobius"/>
    </source>
</evidence>
<keyword evidence="1" id="KW-1133">Transmembrane helix</keyword>
<evidence type="ECO:0000313" key="2">
    <source>
        <dbReference type="EMBL" id="KAH7644274.1"/>
    </source>
</evidence>
<feature type="transmembrane region" description="Helical" evidence="1">
    <location>
        <begin position="85"/>
        <end position="106"/>
    </location>
</feature>
<name>A0A9D4SIZ8_DERFA</name>
<organism evidence="2">
    <name type="scientific">Dermatophagoides farinae</name>
    <name type="common">American house dust mite</name>
    <dbReference type="NCBI Taxonomy" id="6954"/>
    <lineage>
        <taxon>Eukaryota</taxon>
        <taxon>Metazoa</taxon>
        <taxon>Ecdysozoa</taxon>
        <taxon>Arthropoda</taxon>
        <taxon>Chelicerata</taxon>
        <taxon>Arachnida</taxon>
        <taxon>Acari</taxon>
        <taxon>Acariformes</taxon>
        <taxon>Sarcoptiformes</taxon>
        <taxon>Astigmata</taxon>
        <taxon>Psoroptidia</taxon>
        <taxon>Analgoidea</taxon>
        <taxon>Pyroglyphidae</taxon>
        <taxon>Dermatophagoidinae</taxon>
        <taxon>Dermatophagoides</taxon>
    </lineage>
</organism>
<feature type="transmembrane region" description="Helical" evidence="1">
    <location>
        <begin position="241"/>
        <end position="264"/>
    </location>
</feature>
<dbReference type="EMBL" id="SDOV01000002">
    <property type="protein sequence ID" value="KAH7644274.1"/>
    <property type="molecule type" value="Genomic_DNA"/>
</dbReference>
<keyword evidence="1" id="KW-0472">Membrane</keyword>
<comment type="caution">
    <text evidence="2">The sequence shown here is derived from an EMBL/GenBank/DDBJ whole genome shotgun (WGS) entry which is preliminary data.</text>
</comment>
<feature type="transmembrane region" description="Helical" evidence="1">
    <location>
        <begin position="118"/>
        <end position="137"/>
    </location>
</feature>
<reference evidence="2" key="2">
    <citation type="journal article" date="2021" name="World Allergy Organ. J.">
        <title>Chromosome-level assembly of Dermatophagoides farinae genome and transcriptome reveals two novel allergens Der f 37 and Der f 39.</title>
        <authorList>
            <person name="Chen J."/>
            <person name="Cai Z."/>
            <person name="Fan D."/>
            <person name="Hu J."/>
            <person name="Hou Y."/>
            <person name="He Y."/>
            <person name="Zhang Z."/>
            <person name="Zhao Z."/>
            <person name="Gao P."/>
            <person name="Hu W."/>
            <person name="Sun J."/>
            <person name="Li J."/>
            <person name="Ji K."/>
        </authorList>
    </citation>
    <scope>NUCLEOTIDE SEQUENCE</scope>
    <source>
        <strain evidence="2">JKM2019</strain>
    </source>
</reference>
<sequence length="356" mass="42133">MAKLIHLTFLYLSRNHTDDMIKIIQAFWQLFIRPFHIGNRILADILFSHDHPERRYFIPPYKIYDYSAVNCIKWTGWSCANVLHLFFPILHIITLILLSTIIEYIVEHCEYFQIDNGVYLIITLILIFIIVIIVTIIGYSLIFFFINISIMIVCQGLMILLFIWIRLWQARNYLRLISLKSNIDHIQRSLKKFIKFQRQTISLIILVDRFYSKSFLLIMLISLPINIFAIIELICGNAMKFIIIILALHEWLIIFALHLLIATINERIKLSNKQMFGILARTTTTTITKRIVTNHQPNSFYFNWNCNCYLQTMYTQIRPYGFTYGSISLVSMQSFVLLTVGYIQGILFFYKLFNHL</sequence>
<proteinExistence type="predicted"/>
<feature type="transmembrane region" description="Helical" evidence="1">
    <location>
        <begin position="143"/>
        <end position="165"/>
    </location>
</feature>
<dbReference type="Proteomes" id="UP000828236">
    <property type="component" value="Unassembled WGS sequence"/>
</dbReference>
<accession>A0A9D4SIZ8</accession>